<dbReference type="Pfam" id="PF13469">
    <property type="entry name" value="Sulfotransfer_3"/>
    <property type="match status" value="2"/>
</dbReference>
<evidence type="ECO:0000256" key="1">
    <source>
        <dbReference type="ARBA" id="ARBA00022679"/>
    </source>
</evidence>
<dbReference type="AlphaFoldDB" id="F8E8K5"/>
<dbReference type="PANTHER" id="PTHR12788">
    <property type="entry name" value="PROTEIN-TYROSINE SULFOTRANSFERASE 2"/>
    <property type="match status" value="1"/>
</dbReference>
<evidence type="ECO:0000313" key="3">
    <source>
        <dbReference type="Proteomes" id="UP000006621"/>
    </source>
</evidence>
<organism evidence="2 3">
    <name type="scientific">Flexistipes sinusarabici (strain ATCC 49648 / DSM 4947 / MAS 10)</name>
    <dbReference type="NCBI Taxonomy" id="717231"/>
    <lineage>
        <taxon>Bacteria</taxon>
        <taxon>Pseudomonadati</taxon>
        <taxon>Deferribacterota</taxon>
        <taxon>Deferribacteres</taxon>
        <taxon>Deferribacterales</taxon>
        <taxon>Flexistipitaceae</taxon>
        <taxon>Flexistipes</taxon>
    </lineage>
</organism>
<accession>F8E8K5</accession>
<protein>
    <submittedName>
        <fullName evidence="2">Uncharacterized protein</fullName>
    </submittedName>
</protein>
<name>F8E8K5_FLESM</name>
<dbReference type="HOGENOM" id="CLU_942812_0_0_0"/>
<dbReference type="PANTHER" id="PTHR12788:SF10">
    <property type="entry name" value="PROTEIN-TYROSINE SULFOTRANSFERASE"/>
    <property type="match status" value="1"/>
</dbReference>
<evidence type="ECO:0000313" key="2">
    <source>
        <dbReference type="EMBL" id="AEI14054.1"/>
    </source>
</evidence>
<gene>
    <name evidence="2" type="ordered locus">Flexsi_0366</name>
</gene>
<dbReference type="RefSeq" id="WP_013885565.1">
    <property type="nucleotide sequence ID" value="NC_015672.1"/>
</dbReference>
<keyword evidence="3" id="KW-1185">Reference proteome</keyword>
<dbReference type="SUPFAM" id="SSF52540">
    <property type="entry name" value="P-loop containing nucleoside triphosphate hydrolases"/>
    <property type="match status" value="1"/>
</dbReference>
<dbReference type="InterPro" id="IPR027417">
    <property type="entry name" value="P-loop_NTPase"/>
</dbReference>
<dbReference type="Proteomes" id="UP000006621">
    <property type="component" value="Chromosome"/>
</dbReference>
<sequence>MKKNSYEPIIIIGAPRSGTNMLRDVLTKLNHVSTWPCDEINYIWRHGNVFYPSDELPAEAAHSNIKRYIRSKFDWVDRKYDCDYVVEKTCANSLRVDFVDKIIPEAKYVFIKRDLYDAVASAMKRWTAELDIKYILEKARFVPLTDLPYYASKYIWNRFYRFFSSEKRLAFWGPKLDNMDDLLGKYSLEEICAIQWKRCVEKSEESFRKIGNSKFIEIQYEDFVKAPKQNLQKICSFIGITPSTDEIRAAVSNVELRSVGKGIKSLNEEQVEKISAIVSE</sequence>
<dbReference type="InterPro" id="IPR026634">
    <property type="entry name" value="TPST-like"/>
</dbReference>
<dbReference type="Gene3D" id="3.40.50.300">
    <property type="entry name" value="P-loop containing nucleotide triphosphate hydrolases"/>
    <property type="match status" value="1"/>
</dbReference>
<dbReference type="eggNOG" id="COG4424">
    <property type="taxonomic scope" value="Bacteria"/>
</dbReference>
<dbReference type="KEGG" id="fsi:Flexsi_0366"/>
<reference evidence="2 3" key="1">
    <citation type="journal article" date="2011" name="Stand. Genomic Sci.">
        <title>Genome sequence of the moderately thermophilic halophile Flexistipes sinusarabici strain (MAS10).</title>
        <authorList>
            <person name="Lapidus A."/>
            <person name="Chertkov O."/>
            <person name="Nolan M."/>
            <person name="Lucas S."/>
            <person name="Hammon N."/>
            <person name="Deshpande S."/>
            <person name="Cheng J.F."/>
            <person name="Tapia R."/>
            <person name="Han C."/>
            <person name="Goodwin L."/>
            <person name="Pitluck S."/>
            <person name="Liolios K."/>
            <person name="Pagani I."/>
            <person name="Ivanova N."/>
            <person name="Huntemann M."/>
            <person name="Mavromatis K."/>
            <person name="Mikhailova N."/>
            <person name="Pati A."/>
            <person name="Chen A."/>
            <person name="Palaniappan K."/>
            <person name="Land M."/>
            <person name="Hauser L."/>
            <person name="Brambilla E.M."/>
            <person name="Rohde M."/>
            <person name="Abt B."/>
            <person name="Spring S."/>
            <person name="Goker M."/>
            <person name="Bristow J."/>
            <person name="Eisen J.A."/>
            <person name="Markowitz V."/>
            <person name="Hugenholtz P."/>
            <person name="Kyrpides N.C."/>
            <person name="Klenk H.P."/>
            <person name="Woyke T."/>
        </authorList>
    </citation>
    <scope>NUCLEOTIDE SEQUENCE [LARGE SCALE GENOMIC DNA]</scope>
    <source>
        <strain evidence="3">DSM 4947 / MAS 10</strain>
    </source>
</reference>
<dbReference type="EMBL" id="CP002858">
    <property type="protein sequence ID" value="AEI14054.1"/>
    <property type="molecule type" value="Genomic_DNA"/>
</dbReference>
<dbReference type="STRING" id="717231.Flexsi_0366"/>
<keyword evidence="1" id="KW-0808">Transferase</keyword>
<dbReference type="GO" id="GO:0008476">
    <property type="term" value="F:protein-tyrosine sulfotransferase activity"/>
    <property type="evidence" value="ECO:0007669"/>
    <property type="project" value="InterPro"/>
</dbReference>
<proteinExistence type="predicted"/>
<reference evidence="3" key="2">
    <citation type="submission" date="2011-06" db="EMBL/GenBank/DDBJ databases">
        <title>The complete genome of Flexistipes sinusarabici DSM 4947.</title>
        <authorList>
            <person name="Lucas S."/>
            <person name="Han J."/>
            <person name="Lapidus A."/>
            <person name="Bruce D."/>
            <person name="Goodwin L."/>
            <person name="Pitluck S."/>
            <person name="Peters L."/>
            <person name="Kyrpides N."/>
            <person name="Mavromatis K."/>
            <person name="Ivanova N."/>
            <person name="Mikhailova N."/>
            <person name="Chertkov O."/>
            <person name="Detter J.C."/>
            <person name="Tapia R."/>
            <person name="Han C."/>
            <person name="Land M."/>
            <person name="Hauser L."/>
            <person name="Markowitz V."/>
            <person name="Cheng J.-F."/>
            <person name="Hugenholtz P."/>
            <person name="Woyke T."/>
            <person name="Wu D."/>
            <person name="Spring S."/>
            <person name="Schroeder M."/>
            <person name="Brambilla E."/>
            <person name="Klenk H.-P."/>
            <person name="Eisen J.A."/>
        </authorList>
    </citation>
    <scope>NUCLEOTIDE SEQUENCE [LARGE SCALE GENOMIC DNA]</scope>
    <source>
        <strain evidence="3">DSM 4947 / MAS 10</strain>
    </source>
</reference>
<dbReference type="OrthoDB" id="1441538at2"/>